<evidence type="ECO:0000256" key="6">
    <source>
        <dbReference type="ARBA" id="ARBA00022723"/>
    </source>
</evidence>
<comment type="function">
    <text evidence="11">Catalyzes the conversion of GlcNAc-6-P into GlcNAc-1-P during the synthesis of uridine diphosphate/UDP-GlcNAc, a sugar nucleotide critical to multiple glycosylation pathways including protein N- and O-glycosylation.</text>
</comment>
<feature type="domain" description="Alpha-D-phosphohexomutase alpha/beta/alpha" evidence="17">
    <location>
        <begin position="60"/>
        <end position="98"/>
    </location>
</feature>
<protein>
    <recommendedName>
        <fullName evidence="4 11">Phosphoacetylglucosamine mutase</fullName>
        <shortName evidence="11">PAGM</shortName>
        <ecNumber evidence="4 11">5.4.2.3</ecNumber>
    </recommendedName>
    <alternativeName>
        <fullName evidence="10 11">Acetylglucosamine phosphomutase</fullName>
    </alternativeName>
    <alternativeName>
        <fullName evidence="9 11">N-acetylglucosamine-phosphate mutase</fullName>
    </alternativeName>
</protein>
<dbReference type="GO" id="GO:0006048">
    <property type="term" value="P:UDP-N-acetylglucosamine biosynthetic process"/>
    <property type="evidence" value="ECO:0007669"/>
    <property type="project" value="UniProtKB-UniRule"/>
</dbReference>
<comment type="catalytic activity">
    <reaction evidence="1 11">
        <text>N-acetyl-alpha-D-glucosamine 1-phosphate = N-acetyl-D-glucosamine 6-phosphate</text>
        <dbReference type="Rhea" id="RHEA:23804"/>
        <dbReference type="ChEBI" id="CHEBI:57513"/>
        <dbReference type="ChEBI" id="CHEBI:57776"/>
        <dbReference type="EC" id="5.4.2.3"/>
    </reaction>
</comment>
<evidence type="ECO:0000256" key="8">
    <source>
        <dbReference type="ARBA" id="ARBA00023235"/>
    </source>
</evidence>
<feature type="binding site" evidence="14">
    <location>
        <position position="285"/>
    </location>
    <ligand>
        <name>Mg(2+)</name>
        <dbReference type="ChEBI" id="CHEBI:18420"/>
    </ligand>
</feature>
<keyword evidence="5" id="KW-0597">Phosphoprotein</keyword>
<evidence type="ECO:0000256" key="1">
    <source>
        <dbReference type="ARBA" id="ARBA00000558"/>
    </source>
</evidence>
<dbReference type="WBParaSite" id="MBELARI_LOCUS20860">
    <property type="protein sequence ID" value="MBELARI_LOCUS20860"/>
    <property type="gene ID" value="MBELARI_LOCUS20860"/>
</dbReference>
<feature type="domain" description="Phosphoacetylglucosamine mutase AMG1" evidence="19">
    <location>
        <begin position="189"/>
        <end position="288"/>
    </location>
</feature>
<dbReference type="AlphaFoldDB" id="A0AAF3F2V5"/>
<evidence type="ECO:0000256" key="5">
    <source>
        <dbReference type="ARBA" id="ARBA00022553"/>
    </source>
</evidence>
<dbReference type="InterPro" id="IPR005843">
    <property type="entry name" value="A-D-PHexomutase_C"/>
</dbReference>
<feature type="region of interest" description="Disordered" evidence="15">
    <location>
        <begin position="1"/>
        <end position="24"/>
    </location>
</feature>
<reference evidence="21" key="1">
    <citation type="submission" date="2024-02" db="UniProtKB">
        <authorList>
            <consortium name="WormBaseParasite"/>
        </authorList>
    </citation>
    <scope>IDENTIFICATION</scope>
</reference>
<feature type="binding site" evidence="14">
    <location>
        <position position="283"/>
    </location>
    <ligand>
        <name>Mg(2+)</name>
        <dbReference type="ChEBI" id="CHEBI:18420"/>
    </ligand>
</feature>
<dbReference type="InterPro" id="IPR005844">
    <property type="entry name" value="A-D-PHexomutase_a/b/a-I"/>
</dbReference>
<dbReference type="PANTHER" id="PTHR45955">
    <property type="entry name" value="PHOSPHOACETYLGLUCOSAMINE MUTASE"/>
    <property type="match status" value="1"/>
</dbReference>
<feature type="compositionally biased region" description="Basic and acidic residues" evidence="15">
    <location>
        <begin position="1"/>
        <end position="15"/>
    </location>
</feature>
<evidence type="ECO:0000256" key="14">
    <source>
        <dbReference type="PIRSR" id="PIRSR016408-3"/>
    </source>
</evidence>
<dbReference type="GO" id="GO:0000287">
    <property type="term" value="F:magnesium ion binding"/>
    <property type="evidence" value="ECO:0007669"/>
    <property type="project" value="InterPro"/>
</dbReference>
<evidence type="ECO:0000259" key="16">
    <source>
        <dbReference type="Pfam" id="PF00408"/>
    </source>
</evidence>
<dbReference type="SUPFAM" id="SSF55957">
    <property type="entry name" value="Phosphoglucomutase, C-terminal domain"/>
    <property type="match status" value="1"/>
</dbReference>
<dbReference type="InterPro" id="IPR036900">
    <property type="entry name" value="A-D-PHexomutase_C_sf"/>
</dbReference>
<evidence type="ECO:0000256" key="13">
    <source>
        <dbReference type="PIRSR" id="PIRSR016408-2"/>
    </source>
</evidence>
<evidence type="ECO:0000259" key="19">
    <source>
        <dbReference type="Pfam" id="PF21405"/>
    </source>
</evidence>
<dbReference type="Pfam" id="PF00408">
    <property type="entry name" value="PGM_PMM_IV"/>
    <property type="match status" value="1"/>
</dbReference>
<organism evidence="20 21">
    <name type="scientific">Mesorhabditis belari</name>
    <dbReference type="NCBI Taxonomy" id="2138241"/>
    <lineage>
        <taxon>Eukaryota</taxon>
        <taxon>Metazoa</taxon>
        <taxon>Ecdysozoa</taxon>
        <taxon>Nematoda</taxon>
        <taxon>Chromadorea</taxon>
        <taxon>Rhabditida</taxon>
        <taxon>Rhabditina</taxon>
        <taxon>Rhabditomorpha</taxon>
        <taxon>Rhabditoidea</taxon>
        <taxon>Rhabditidae</taxon>
        <taxon>Mesorhabditinae</taxon>
        <taxon>Mesorhabditis</taxon>
    </lineage>
</organism>
<evidence type="ECO:0000259" key="18">
    <source>
        <dbReference type="Pfam" id="PF21404"/>
    </source>
</evidence>
<keyword evidence="7 11" id="KW-0460">Magnesium</keyword>
<evidence type="ECO:0000256" key="12">
    <source>
        <dbReference type="PIRSR" id="PIRSR016408-1"/>
    </source>
</evidence>
<evidence type="ECO:0000256" key="10">
    <source>
        <dbReference type="ARBA" id="ARBA00032065"/>
    </source>
</evidence>
<dbReference type="EC" id="5.4.2.3" evidence="4 11"/>
<evidence type="ECO:0000313" key="21">
    <source>
        <dbReference type="WBParaSite" id="MBELARI_LOCUS20860"/>
    </source>
</evidence>
<evidence type="ECO:0000256" key="3">
    <source>
        <dbReference type="ARBA" id="ARBA00010231"/>
    </source>
</evidence>
<dbReference type="PANTHER" id="PTHR45955:SF1">
    <property type="entry name" value="PHOSPHOACETYLGLUCOSAMINE MUTASE"/>
    <property type="match status" value="1"/>
</dbReference>
<dbReference type="FunFam" id="3.30.310.50:FF:000003">
    <property type="entry name" value="Phosphoacetylglucosamine mutase"/>
    <property type="match status" value="1"/>
</dbReference>
<accession>A0AAF3F2V5</accession>
<dbReference type="CDD" id="cd03086">
    <property type="entry name" value="PGM3"/>
    <property type="match status" value="1"/>
</dbReference>
<feature type="binding site" evidence="13">
    <location>
        <begin position="501"/>
        <end position="505"/>
    </location>
    <ligand>
        <name>substrate</name>
    </ligand>
</feature>
<dbReference type="PROSITE" id="PS00710">
    <property type="entry name" value="PGM_PMM"/>
    <property type="match status" value="1"/>
</dbReference>
<dbReference type="PIRSF" id="PIRSF016408">
    <property type="entry name" value="PAGM"/>
    <property type="match status" value="1"/>
</dbReference>
<keyword evidence="6 11" id="KW-0479">Metal-binding</keyword>
<feature type="binding site" evidence="14">
    <location>
        <position position="281"/>
    </location>
    <ligand>
        <name>Mg(2+)</name>
        <dbReference type="ChEBI" id="CHEBI:18420"/>
    </ligand>
</feature>
<dbReference type="InterPro" id="IPR016055">
    <property type="entry name" value="A-D-PHexomutase_a/b/a-I/II/III"/>
</dbReference>
<evidence type="ECO:0000256" key="2">
    <source>
        <dbReference type="ARBA" id="ARBA00004865"/>
    </source>
</evidence>
<comment type="similarity">
    <text evidence="3 11">Belongs to the phosphohexose mutase family.</text>
</comment>
<dbReference type="Pfam" id="PF21404">
    <property type="entry name" value="AMG1_III"/>
    <property type="match status" value="1"/>
</dbReference>
<feature type="active site" description="Phosphoserine intermediate" evidence="12">
    <location>
        <position position="73"/>
    </location>
</feature>
<dbReference type="Pfam" id="PF02878">
    <property type="entry name" value="PGM_PMM_I"/>
    <property type="match status" value="2"/>
</dbReference>
<feature type="binding site" description="via phosphate group" evidence="14">
    <location>
        <position position="73"/>
    </location>
    <ligand>
        <name>Mg(2+)</name>
        <dbReference type="ChEBI" id="CHEBI:18420"/>
    </ligand>
</feature>
<dbReference type="InterPro" id="IPR049023">
    <property type="entry name" value="AMG1_II"/>
</dbReference>
<dbReference type="Proteomes" id="UP000887575">
    <property type="component" value="Unassembled WGS sequence"/>
</dbReference>
<feature type="binding site" evidence="13">
    <location>
        <position position="510"/>
    </location>
    <ligand>
        <name>substrate</name>
    </ligand>
</feature>
<comment type="pathway">
    <text evidence="2 11">Nucleotide-sugar biosynthesis; UDP-N-acetyl-alpha-D-glucosamine biosynthesis; N-acetyl-alpha-D-glucosamine 1-phosphate from alpha-D-glucosamine 6-phosphate (route I): step 2/2.</text>
</comment>
<feature type="binding site" evidence="13">
    <location>
        <begin position="379"/>
        <end position="381"/>
    </location>
    <ligand>
        <name>substrate</name>
    </ligand>
</feature>
<dbReference type="InterPro" id="IPR016066">
    <property type="entry name" value="A-D-PHexomutase_CS"/>
</dbReference>
<proteinExistence type="inferred from homology"/>
<evidence type="ECO:0000256" key="4">
    <source>
        <dbReference type="ARBA" id="ARBA00012731"/>
    </source>
</evidence>
<evidence type="ECO:0000256" key="15">
    <source>
        <dbReference type="SAM" id="MobiDB-lite"/>
    </source>
</evidence>
<dbReference type="Gene3D" id="3.40.120.10">
    <property type="entry name" value="Alpha-D-Glucose-1,6-Bisphosphate, subunit A, domain 3"/>
    <property type="match status" value="3"/>
</dbReference>
<sequence length="536" mass="59289">MTMSIDERFNRRSNIDHNGQSNPLDDTVKISYGTAGFREKAEVLPFVALRVGYLAALRSRVLNKAIGLMITASHNPQCDNGVKIVDPNGEMLASEWENHATMLVSIPDDELLREMKKLEETLQLGDAKEARVICAVDTRPSGQHLADAAKAGAALCNVDFEFLGLLTTPQLHYAVRVQNDPAFGPPGEDGYYTKIGTAFRQFYELLPNKSSPTLLMLDCANGVGAPKARKLFDALPKNLMEVDFKNEVGELNHECGADFVKICKQSPVPTCIEGVRCASLDGDADRLVYFYSKNSESKNVILLDGDKIAVLFAKFLIEELKEAKVFDQLTIGIVQTAYANGASSAYIKNQLGVDPIFVPTGVKHLHHEAMKYDIGVYFEANGHGTICFSDHFKSLISGGETSSPPKNRLYWFSQLINEVVGDALADLLAVELLLKYYGWTVEDWANKLYHDAPNIQIKVPVTDRSIFQTTWDETRLIAPLGLQDKIDHLVNELGAIRAFARPSGTEKTVRVYAEAEDAEVANKLGEKVAEIIRNFN</sequence>
<feature type="domain" description="Alpha-D-phosphohexomutase alpha/beta/alpha" evidence="17">
    <location>
        <begin position="127"/>
        <end position="177"/>
    </location>
</feature>
<dbReference type="InterPro" id="IPR016657">
    <property type="entry name" value="PAGM"/>
</dbReference>
<evidence type="ECO:0000256" key="7">
    <source>
        <dbReference type="ARBA" id="ARBA00022842"/>
    </source>
</evidence>
<dbReference type="GO" id="GO:0004610">
    <property type="term" value="F:phosphoacetylglucosamine mutase activity"/>
    <property type="evidence" value="ECO:0007669"/>
    <property type="project" value="UniProtKB-UniRule"/>
</dbReference>
<feature type="domain" description="Phosphoacetylglucosamine mutase AMG1" evidence="18">
    <location>
        <begin position="304"/>
        <end position="439"/>
    </location>
</feature>
<dbReference type="Pfam" id="PF21405">
    <property type="entry name" value="AMG1_II"/>
    <property type="match status" value="1"/>
</dbReference>
<evidence type="ECO:0000256" key="11">
    <source>
        <dbReference type="PIRNR" id="PIRNR016408"/>
    </source>
</evidence>
<comment type="cofactor">
    <cofactor evidence="11 14">
        <name>Mg(2+)</name>
        <dbReference type="ChEBI" id="CHEBI:18420"/>
    </cofactor>
    <text evidence="11 14">Binds 1 Mg(2+) ion per subunit.</text>
</comment>
<dbReference type="FunFam" id="3.40.120.10:FF:000013">
    <property type="entry name" value="Phosphoacetylglucosamine mutase"/>
    <property type="match status" value="1"/>
</dbReference>
<feature type="domain" description="Alpha-D-phosphohexomutase C-terminal" evidence="16">
    <location>
        <begin position="497"/>
        <end position="530"/>
    </location>
</feature>
<keyword evidence="8 11" id="KW-0413">Isomerase</keyword>
<evidence type="ECO:0000259" key="17">
    <source>
        <dbReference type="Pfam" id="PF02878"/>
    </source>
</evidence>
<evidence type="ECO:0000313" key="20">
    <source>
        <dbReference type="Proteomes" id="UP000887575"/>
    </source>
</evidence>
<keyword evidence="20" id="KW-1185">Reference proteome</keyword>
<dbReference type="InterPro" id="IPR049022">
    <property type="entry name" value="AMG1_III"/>
</dbReference>
<dbReference type="Gene3D" id="3.30.310.50">
    <property type="entry name" value="Alpha-D-phosphohexomutase, C-terminal domain"/>
    <property type="match status" value="1"/>
</dbReference>
<evidence type="ECO:0000256" key="9">
    <source>
        <dbReference type="ARBA" id="ARBA00031926"/>
    </source>
</evidence>
<dbReference type="SUPFAM" id="SSF53738">
    <property type="entry name" value="Phosphoglucomutase, first 3 domains"/>
    <property type="match status" value="3"/>
</dbReference>
<dbReference type="GO" id="GO:0005975">
    <property type="term" value="P:carbohydrate metabolic process"/>
    <property type="evidence" value="ECO:0007669"/>
    <property type="project" value="InterPro"/>
</dbReference>
<name>A0AAF3F2V5_9BILA</name>